<evidence type="ECO:0000256" key="3">
    <source>
        <dbReference type="ARBA" id="ARBA00022723"/>
    </source>
</evidence>
<evidence type="ECO:0000313" key="14">
    <source>
        <dbReference type="Proteomes" id="UP001630127"/>
    </source>
</evidence>
<dbReference type="EMBL" id="JBJUIK010000008">
    <property type="protein sequence ID" value="KAL3519361.1"/>
    <property type="molecule type" value="Genomic_DNA"/>
</dbReference>
<evidence type="ECO:0000259" key="7">
    <source>
        <dbReference type="PROSITE" id="PS51999"/>
    </source>
</evidence>
<evidence type="ECO:0000313" key="9">
    <source>
        <dbReference type="EMBL" id="KAL3519355.1"/>
    </source>
</evidence>
<dbReference type="Pfam" id="PF16845">
    <property type="entry name" value="SQAPI"/>
    <property type="match status" value="1"/>
</dbReference>
<evidence type="ECO:0000313" key="11">
    <source>
        <dbReference type="EMBL" id="KAL3519359.1"/>
    </source>
</evidence>
<comment type="caution">
    <text evidence="9">The sequence shown here is derived from an EMBL/GenBank/DDBJ whole genome shotgun (WGS) entry which is preliminary data.</text>
</comment>
<evidence type="ECO:0000313" key="13">
    <source>
        <dbReference type="EMBL" id="KAL3519361.1"/>
    </source>
</evidence>
<dbReference type="GO" id="GO:0008270">
    <property type="term" value="F:zinc ion binding"/>
    <property type="evidence" value="ECO:0007669"/>
    <property type="project" value="UniProtKB-KW"/>
</dbReference>
<evidence type="ECO:0000256" key="2">
    <source>
        <dbReference type="ARBA" id="ARBA00022704"/>
    </source>
</evidence>
<keyword evidence="3" id="KW-0479">Metal-binding</keyword>
<evidence type="ECO:0000256" key="5">
    <source>
        <dbReference type="ARBA" id="ARBA00022833"/>
    </source>
</evidence>
<accession>A0ABD2ZLZ4</accession>
<dbReference type="SUPFAM" id="SSF54403">
    <property type="entry name" value="Cystatin/monellin"/>
    <property type="match status" value="1"/>
</dbReference>
<reference evidence="9 14" key="1">
    <citation type="submission" date="2024-11" db="EMBL/GenBank/DDBJ databases">
        <title>A near-complete genome assembly of Cinchona calisaya.</title>
        <authorList>
            <person name="Lian D.C."/>
            <person name="Zhao X.W."/>
            <person name="Wei L."/>
        </authorList>
    </citation>
    <scope>NUCLEOTIDE SEQUENCE [LARGE SCALE GENOMIC DNA]</scope>
    <source>
        <tissue evidence="9">Nenye</tissue>
    </source>
</reference>
<protein>
    <recommendedName>
        <fullName evidence="7">GRF-type domain-containing protein</fullName>
    </recommendedName>
</protein>
<dbReference type="PANTHER" id="PTHR47364">
    <property type="entry name" value="CYSTEINE PROTEINASE INHIBITOR 5"/>
    <property type="match status" value="1"/>
</dbReference>
<sequence>MVTSRTDDNLGKRFFCCDRLQGSVGRDFFQWHDPVMCRRSRALIPGLLRGMTAKDAENEMEEFFQPTELEEAVKMSMMEEEFNRMHDDQNLCMAGAGGGMQAQAPQAGLVGLPIPKPKLVKPTDHHAIKIAEFAVKKHNEEAGTKLMFVKVVSGVKWSVVAATFYALIIKVNGHKGTYNGKALIAEAITGHKKLIYWKD</sequence>
<dbReference type="Gene3D" id="3.10.450.10">
    <property type="match status" value="1"/>
</dbReference>
<evidence type="ECO:0000256" key="4">
    <source>
        <dbReference type="ARBA" id="ARBA00022771"/>
    </source>
</evidence>
<evidence type="ECO:0000313" key="8">
    <source>
        <dbReference type="EMBL" id="KAL3519354.1"/>
    </source>
</evidence>
<dbReference type="PROSITE" id="PS51999">
    <property type="entry name" value="ZF_GRF"/>
    <property type="match status" value="1"/>
</dbReference>
<dbReference type="EMBL" id="JBJUIK010000008">
    <property type="protein sequence ID" value="KAL3519359.1"/>
    <property type="molecule type" value="Genomic_DNA"/>
</dbReference>
<evidence type="ECO:0000313" key="12">
    <source>
        <dbReference type="EMBL" id="KAL3519360.1"/>
    </source>
</evidence>
<dbReference type="InterPro" id="IPR000010">
    <property type="entry name" value="Cystatin_dom"/>
</dbReference>
<dbReference type="EMBL" id="JBJUIK010000008">
    <property type="protein sequence ID" value="KAL3519354.1"/>
    <property type="molecule type" value="Genomic_DNA"/>
</dbReference>
<proteinExistence type="predicted"/>
<dbReference type="PANTHER" id="PTHR47364:SF2">
    <property type="entry name" value="CYSTEINE PROTEINASE INHIBITOR 5"/>
    <property type="match status" value="1"/>
</dbReference>
<feature type="domain" description="GRF-type" evidence="7">
    <location>
        <begin position="1"/>
        <end position="35"/>
    </location>
</feature>
<organism evidence="9 14">
    <name type="scientific">Cinchona calisaya</name>
    <dbReference type="NCBI Taxonomy" id="153742"/>
    <lineage>
        <taxon>Eukaryota</taxon>
        <taxon>Viridiplantae</taxon>
        <taxon>Streptophyta</taxon>
        <taxon>Embryophyta</taxon>
        <taxon>Tracheophyta</taxon>
        <taxon>Spermatophyta</taxon>
        <taxon>Magnoliopsida</taxon>
        <taxon>eudicotyledons</taxon>
        <taxon>Gunneridae</taxon>
        <taxon>Pentapetalae</taxon>
        <taxon>asterids</taxon>
        <taxon>lamiids</taxon>
        <taxon>Gentianales</taxon>
        <taxon>Rubiaceae</taxon>
        <taxon>Cinchonoideae</taxon>
        <taxon>Cinchoneae</taxon>
        <taxon>Cinchona</taxon>
    </lineage>
</organism>
<dbReference type="GO" id="GO:0004869">
    <property type="term" value="F:cysteine-type endopeptidase inhibitor activity"/>
    <property type="evidence" value="ECO:0007669"/>
    <property type="project" value="UniProtKB-KW"/>
</dbReference>
<dbReference type="InterPro" id="IPR010666">
    <property type="entry name" value="Znf_GRF"/>
</dbReference>
<dbReference type="EMBL" id="JBJUIK010000008">
    <property type="protein sequence ID" value="KAL3519356.1"/>
    <property type="molecule type" value="Genomic_DNA"/>
</dbReference>
<keyword evidence="1" id="KW-0646">Protease inhibitor</keyword>
<evidence type="ECO:0000256" key="1">
    <source>
        <dbReference type="ARBA" id="ARBA00022690"/>
    </source>
</evidence>
<keyword evidence="2" id="KW-0789">Thiol protease inhibitor</keyword>
<dbReference type="EMBL" id="JBJUIK010000008">
    <property type="protein sequence ID" value="KAL3519355.1"/>
    <property type="molecule type" value="Genomic_DNA"/>
</dbReference>
<name>A0ABD2ZLZ4_9GENT</name>
<dbReference type="InterPro" id="IPR046350">
    <property type="entry name" value="Cystatin_sf"/>
</dbReference>
<keyword evidence="5" id="KW-0862">Zinc</keyword>
<dbReference type="EMBL" id="JBJUIK010000008">
    <property type="protein sequence ID" value="KAL3519360.1"/>
    <property type="molecule type" value="Genomic_DNA"/>
</dbReference>
<dbReference type="AlphaFoldDB" id="A0ABD2ZLZ4"/>
<evidence type="ECO:0000313" key="10">
    <source>
        <dbReference type="EMBL" id="KAL3519356.1"/>
    </source>
</evidence>
<gene>
    <name evidence="8" type="ORF">ACH5RR_017503</name>
    <name evidence="9" type="ORF">ACH5RR_017504</name>
    <name evidence="10" type="ORF">ACH5RR_017505</name>
    <name evidence="11" type="ORF">ACH5RR_017508</name>
    <name evidence="12" type="ORF">ACH5RR_017509</name>
    <name evidence="13" type="ORF">ACH5RR_017510</name>
</gene>
<evidence type="ECO:0000256" key="6">
    <source>
        <dbReference type="PROSITE-ProRule" id="PRU01343"/>
    </source>
</evidence>
<keyword evidence="4 6" id="KW-0863">Zinc-finger</keyword>
<keyword evidence="14" id="KW-1185">Reference proteome</keyword>
<dbReference type="Proteomes" id="UP001630127">
    <property type="component" value="Unassembled WGS sequence"/>
</dbReference>